<dbReference type="EMBL" id="NBPI01000001">
    <property type="protein sequence ID" value="OSD74525.1"/>
    <property type="molecule type" value="Genomic_DNA"/>
</dbReference>
<dbReference type="RefSeq" id="WP_223364989.1">
    <property type="nucleotide sequence ID" value="NZ_NBPI01000001.1"/>
</dbReference>
<reference evidence="1 2" key="1">
    <citation type="submission" date="2017-03" db="EMBL/GenBank/DDBJ databases">
        <title>Salmonella serotype comparative study.</title>
        <authorList>
            <person name="Liao J."/>
        </authorList>
    </citation>
    <scope>NUCLEOTIDE SEQUENCE [LARGE SCALE GENOMIC DNA]</scope>
    <source>
        <strain evidence="1 2">NY_FSL S10-1448</strain>
    </source>
</reference>
<proteinExistence type="predicted"/>
<protein>
    <submittedName>
        <fullName evidence="1">Uncharacterized protein</fullName>
    </submittedName>
</protein>
<organism evidence="1 2">
    <name type="scientific">Salmonella enterica subsp. enterica serovar Rough O:d:1,7</name>
    <dbReference type="NCBI Taxonomy" id="1974323"/>
    <lineage>
        <taxon>Bacteria</taxon>
        <taxon>Pseudomonadati</taxon>
        <taxon>Pseudomonadota</taxon>
        <taxon>Gammaproteobacteria</taxon>
        <taxon>Enterobacterales</taxon>
        <taxon>Enterobacteriaceae</taxon>
        <taxon>Salmonella</taxon>
    </lineage>
</organism>
<evidence type="ECO:0000313" key="1">
    <source>
        <dbReference type="EMBL" id="OSD74525.1"/>
    </source>
</evidence>
<sequence>MKLTNLIVCDLIQWASDKNYPVAVRQYDVHVDGFANGEFIICYGDDFDTVLISRKFNGKTLLITPEDFKDILCHSMGDF</sequence>
<comment type="caution">
    <text evidence="1">The sequence shown here is derived from an EMBL/GenBank/DDBJ whole genome shotgun (WGS) entry which is preliminary data.</text>
</comment>
<name>A0A974KLD0_SALET</name>
<dbReference type="Proteomes" id="UP000868515">
    <property type="component" value="Unassembled WGS sequence"/>
</dbReference>
<accession>A0A974KLD0</accession>
<gene>
    <name evidence="1" type="ORF">R537_03015</name>
</gene>
<dbReference type="AlphaFoldDB" id="A0A974KLD0"/>
<evidence type="ECO:0000313" key="2">
    <source>
        <dbReference type="Proteomes" id="UP000868515"/>
    </source>
</evidence>